<dbReference type="SMART" id="SM00829">
    <property type="entry name" value="PKS_ER"/>
    <property type="match status" value="1"/>
</dbReference>
<dbReference type="Pfam" id="PF00107">
    <property type="entry name" value="ADH_zinc_N"/>
    <property type="match status" value="1"/>
</dbReference>
<dbReference type="Gene3D" id="3.90.180.10">
    <property type="entry name" value="Medium-chain alcohol dehydrogenases, catalytic domain"/>
    <property type="match status" value="1"/>
</dbReference>
<dbReference type="Proteomes" id="UP001224997">
    <property type="component" value="Unassembled WGS sequence"/>
</dbReference>
<dbReference type="InterPro" id="IPR020843">
    <property type="entry name" value="ER"/>
</dbReference>
<dbReference type="InterPro" id="IPR036291">
    <property type="entry name" value="NAD(P)-bd_dom_sf"/>
</dbReference>
<organism evidence="5 6">
    <name type="scientific">Paracoccus spongiarum</name>
    <dbReference type="NCBI Taxonomy" id="3064387"/>
    <lineage>
        <taxon>Bacteria</taxon>
        <taxon>Pseudomonadati</taxon>
        <taxon>Pseudomonadota</taxon>
        <taxon>Alphaproteobacteria</taxon>
        <taxon>Rhodobacterales</taxon>
        <taxon>Paracoccaceae</taxon>
        <taxon>Paracoccus</taxon>
    </lineage>
</organism>
<dbReference type="InterPro" id="IPR002364">
    <property type="entry name" value="Quin_OxRdtase/zeta-crystal_CS"/>
</dbReference>
<dbReference type="InterPro" id="IPR013149">
    <property type="entry name" value="ADH-like_C"/>
</dbReference>
<dbReference type="CDD" id="cd05286">
    <property type="entry name" value="QOR2"/>
    <property type="match status" value="1"/>
</dbReference>
<feature type="domain" description="Enoyl reductase (ER)" evidence="4">
    <location>
        <begin position="12"/>
        <end position="323"/>
    </location>
</feature>
<evidence type="ECO:0000259" key="4">
    <source>
        <dbReference type="SMART" id="SM00829"/>
    </source>
</evidence>
<dbReference type="PANTHER" id="PTHR48106:SF13">
    <property type="entry name" value="QUINONE OXIDOREDUCTASE-RELATED"/>
    <property type="match status" value="1"/>
</dbReference>
<comment type="caution">
    <text evidence="5">The sequence shown here is derived from an EMBL/GenBank/DDBJ whole genome shotgun (WGS) entry which is preliminary data.</text>
</comment>
<protein>
    <submittedName>
        <fullName evidence="5">Quinone oxidoreductase</fullName>
    </submittedName>
</protein>
<keyword evidence="1" id="KW-0521">NADP</keyword>
<evidence type="ECO:0000256" key="3">
    <source>
        <dbReference type="SAM" id="MobiDB-lite"/>
    </source>
</evidence>
<dbReference type="InterPro" id="IPR047618">
    <property type="entry name" value="QOR-like"/>
</dbReference>
<keyword evidence="2" id="KW-0560">Oxidoreductase</keyword>
<evidence type="ECO:0000256" key="1">
    <source>
        <dbReference type="ARBA" id="ARBA00022857"/>
    </source>
</evidence>
<evidence type="ECO:0000256" key="2">
    <source>
        <dbReference type="ARBA" id="ARBA00023002"/>
    </source>
</evidence>
<dbReference type="Pfam" id="PF08240">
    <property type="entry name" value="ADH_N"/>
    <property type="match status" value="1"/>
</dbReference>
<reference evidence="5 6" key="1">
    <citation type="submission" date="2023-08" db="EMBL/GenBank/DDBJ databases">
        <authorList>
            <person name="Park J.-S."/>
        </authorList>
    </citation>
    <scope>NUCLEOTIDE SEQUENCE [LARGE SCALE GENOMIC DNA]</scope>
    <source>
        <strain evidence="5 6">2205BS29-5</strain>
    </source>
</reference>
<dbReference type="PROSITE" id="PS01162">
    <property type="entry name" value="QOR_ZETA_CRYSTAL"/>
    <property type="match status" value="1"/>
</dbReference>
<feature type="region of interest" description="Disordered" evidence="3">
    <location>
        <begin position="1"/>
        <end position="29"/>
    </location>
</feature>
<dbReference type="SUPFAM" id="SSF50129">
    <property type="entry name" value="GroES-like"/>
    <property type="match status" value="1"/>
</dbReference>
<dbReference type="RefSeq" id="WP_305963257.1">
    <property type="nucleotide sequence ID" value="NZ_JAVAMQ010000007.1"/>
</dbReference>
<gene>
    <name evidence="5" type="ORF">Q5Y72_09950</name>
</gene>
<proteinExistence type="predicted"/>
<dbReference type="SUPFAM" id="SSF51735">
    <property type="entry name" value="NAD(P)-binding Rossmann-fold domains"/>
    <property type="match status" value="1"/>
</dbReference>
<dbReference type="PANTHER" id="PTHR48106">
    <property type="entry name" value="QUINONE OXIDOREDUCTASE PIG3-RELATED"/>
    <property type="match status" value="1"/>
</dbReference>
<dbReference type="EMBL" id="JAVAMQ010000007">
    <property type="protein sequence ID" value="MDP5307414.1"/>
    <property type="molecule type" value="Genomic_DNA"/>
</dbReference>
<dbReference type="InterPro" id="IPR013154">
    <property type="entry name" value="ADH-like_N"/>
</dbReference>
<keyword evidence="6" id="KW-1185">Reference proteome</keyword>
<name>A0ABT9JCK4_9RHOB</name>
<evidence type="ECO:0000313" key="5">
    <source>
        <dbReference type="EMBL" id="MDP5307414.1"/>
    </source>
</evidence>
<dbReference type="Gene3D" id="3.40.50.720">
    <property type="entry name" value="NAD(P)-binding Rossmann-like Domain"/>
    <property type="match status" value="1"/>
</dbReference>
<sequence>MTDYAMVTPQPGGPENFERREIAPDAPGPGQLRLRQTAIGLNFIDIYHRRGTYPWPVDRDLVVGSEAAGVVEAVGPGVEGLSVGDRVAYTIPMGAYASVRVVPADRVVAIPDAISDAVAATVMLKGMTAHYLLHSSHAVRPGDQALVHAAAGGVGLLLGQWLRAKGVTAIGTAGGAAKCALARDHGYAHVIDYDREDFVARVADITGGHGVDVVYDGVAGTTWRGSLQSLAVRGSYVCFGQAAGPVTGFQLSDLAPKSAKATRPSLFHFIADPEELRVRASEMFAALARGDITSTPRQEFALADVAKAHAALENRQTSGATVLIP</sequence>
<dbReference type="InterPro" id="IPR011032">
    <property type="entry name" value="GroES-like_sf"/>
</dbReference>
<evidence type="ECO:0000313" key="6">
    <source>
        <dbReference type="Proteomes" id="UP001224997"/>
    </source>
</evidence>
<accession>A0ABT9JCK4</accession>